<dbReference type="KEGG" id="spal:FM071_04965"/>
<keyword evidence="1" id="KW-0812">Transmembrane</keyword>
<feature type="transmembrane region" description="Helical" evidence="1">
    <location>
        <begin position="104"/>
        <end position="126"/>
    </location>
</feature>
<evidence type="ECO:0000256" key="1">
    <source>
        <dbReference type="SAM" id="Phobius"/>
    </source>
</evidence>
<keyword evidence="3" id="KW-1185">Reference proteome</keyword>
<feature type="transmembrane region" description="Helical" evidence="1">
    <location>
        <begin position="53"/>
        <end position="83"/>
    </location>
</feature>
<dbReference type="Proteomes" id="UP000593580">
    <property type="component" value="Chromosome"/>
</dbReference>
<feature type="transmembrane region" description="Helical" evidence="1">
    <location>
        <begin position="12"/>
        <end position="33"/>
    </location>
</feature>
<protein>
    <recommendedName>
        <fullName evidence="4">Rod shape-determining protein MreD</fullName>
    </recommendedName>
</protein>
<keyword evidence="1" id="KW-0472">Membrane</keyword>
<sequence>MQRSISDQKPIVPFFYIVLYIIYSSIGSIYPFLPPLLSVLFVLFSRALNRGDSIAVLFISFCLLVFEANYGYLLFSSIIYFYIQHKFIMPKINQNFSCNFCIKISYVLFTYLGYFAFLTLVSNIFLLEAPELNYYIVYYIVIEFFIVSLL</sequence>
<keyword evidence="1" id="KW-1133">Transmembrane helix</keyword>
<dbReference type="EMBL" id="CP041406">
    <property type="protein sequence ID" value="QOP45670.1"/>
    <property type="molecule type" value="Genomic_DNA"/>
</dbReference>
<organism evidence="2 3">
    <name type="scientific">Sulfurimonas paralvinellae</name>
    <dbReference type="NCBI Taxonomy" id="317658"/>
    <lineage>
        <taxon>Bacteria</taxon>
        <taxon>Pseudomonadati</taxon>
        <taxon>Campylobacterota</taxon>
        <taxon>Epsilonproteobacteria</taxon>
        <taxon>Campylobacterales</taxon>
        <taxon>Sulfurimonadaceae</taxon>
        <taxon>Sulfurimonas</taxon>
    </lineage>
</organism>
<proteinExistence type="predicted"/>
<evidence type="ECO:0000313" key="3">
    <source>
        <dbReference type="Proteomes" id="UP000593580"/>
    </source>
</evidence>
<name>A0A7M1B7K3_9BACT</name>
<reference evidence="2 3" key="1">
    <citation type="submission" date="2019-07" db="EMBL/GenBank/DDBJ databases">
        <title>Sulfurimonas paralvinellae sp. nov., a novel mesophilic, hydrogen- and sulfur-oxidizing chemolithoautotroph within the Epsilonproteo- bacteria isolated from a deep-sea hydrothermal vent polychaete nest, reclassification of Thiomicrospira denitrificans as Sulfurimonas denitrificans comb. nov. and emended description of the genus Sulfurimonas.</title>
        <authorList>
            <person name="Wang S."/>
            <person name="Jiang L."/>
            <person name="Shao Z."/>
        </authorList>
    </citation>
    <scope>NUCLEOTIDE SEQUENCE [LARGE SCALE GENOMIC DNA]</scope>
    <source>
        <strain evidence="2 3">GO25</strain>
    </source>
</reference>
<evidence type="ECO:0000313" key="2">
    <source>
        <dbReference type="EMBL" id="QOP45670.1"/>
    </source>
</evidence>
<gene>
    <name evidence="2" type="ORF">FM071_04965</name>
</gene>
<feature type="transmembrane region" description="Helical" evidence="1">
    <location>
        <begin position="132"/>
        <end position="149"/>
    </location>
</feature>
<accession>A0A7M1B7K3</accession>
<evidence type="ECO:0008006" key="4">
    <source>
        <dbReference type="Google" id="ProtNLM"/>
    </source>
</evidence>
<dbReference type="AlphaFoldDB" id="A0A7M1B7K3"/>